<evidence type="ECO:0000313" key="2">
    <source>
        <dbReference type="Proteomes" id="UP000765509"/>
    </source>
</evidence>
<dbReference type="AlphaFoldDB" id="A0A9Q3KUD8"/>
<protein>
    <submittedName>
        <fullName evidence="1">Uncharacterized protein</fullName>
    </submittedName>
</protein>
<reference evidence="1" key="1">
    <citation type="submission" date="2021-03" db="EMBL/GenBank/DDBJ databases">
        <title>Draft genome sequence of rust myrtle Austropuccinia psidii MF-1, a brazilian biotype.</title>
        <authorList>
            <person name="Quecine M.C."/>
            <person name="Pachon D.M.R."/>
            <person name="Bonatelli M.L."/>
            <person name="Correr F.H."/>
            <person name="Franceschini L.M."/>
            <person name="Leite T.F."/>
            <person name="Margarido G.R.A."/>
            <person name="Almeida C.A."/>
            <person name="Ferrarezi J.A."/>
            <person name="Labate C.A."/>
        </authorList>
    </citation>
    <scope>NUCLEOTIDE SEQUENCE</scope>
    <source>
        <strain evidence="1">MF-1</strain>
    </source>
</reference>
<accession>A0A9Q3KUD8</accession>
<comment type="caution">
    <text evidence="1">The sequence shown here is derived from an EMBL/GenBank/DDBJ whole genome shotgun (WGS) entry which is preliminary data.</text>
</comment>
<organism evidence="1 2">
    <name type="scientific">Austropuccinia psidii MF-1</name>
    <dbReference type="NCBI Taxonomy" id="1389203"/>
    <lineage>
        <taxon>Eukaryota</taxon>
        <taxon>Fungi</taxon>
        <taxon>Dikarya</taxon>
        <taxon>Basidiomycota</taxon>
        <taxon>Pucciniomycotina</taxon>
        <taxon>Pucciniomycetes</taxon>
        <taxon>Pucciniales</taxon>
        <taxon>Sphaerophragmiaceae</taxon>
        <taxon>Austropuccinia</taxon>
    </lineage>
</organism>
<keyword evidence="2" id="KW-1185">Reference proteome</keyword>
<gene>
    <name evidence="1" type="ORF">O181_128045</name>
</gene>
<sequence>MSLVHLRDLGFQRHQPEDREGLSRTRRPEEETLDTVVDGNKLREIILTPPFTSQFNRNLKPEYWKDMDQVLQFHQLPKDLCQWNMNHKRFELETQWADLGASCQKICLKEIEIRELMVITKGWNPTRKFRLLQVSANRIRENQANI</sequence>
<evidence type="ECO:0000313" key="1">
    <source>
        <dbReference type="EMBL" id="MBW0588330.1"/>
    </source>
</evidence>
<name>A0A9Q3KUD8_9BASI</name>
<proteinExistence type="predicted"/>
<dbReference type="Proteomes" id="UP000765509">
    <property type="component" value="Unassembled WGS sequence"/>
</dbReference>
<dbReference type="EMBL" id="AVOT02130149">
    <property type="protein sequence ID" value="MBW0588330.1"/>
    <property type="molecule type" value="Genomic_DNA"/>
</dbReference>